<organism evidence="1 2">
    <name type="scientific">Colocasia esculenta</name>
    <name type="common">Wild taro</name>
    <name type="synonym">Arum esculentum</name>
    <dbReference type="NCBI Taxonomy" id="4460"/>
    <lineage>
        <taxon>Eukaryota</taxon>
        <taxon>Viridiplantae</taxon>
        <taxon>Streptophyta</taxon>
        <taxon>Embryophyta</taxon>
        <taxon>Tracheophyta</taxon>
        <taxon>Spermatophyta</taxon>
        <taxon>Magnoliopsida</taxon>
        <taxon>Liliopsida</taxon>
        <taxon>Araceae</taxon>
        <taxon>Aroideae</taxon>
        <taxon>Colocasieae</taxon>
        <taxon>Colocasia</taxon>
    </lineage>
</organism>
<protein>
    <submittedName>
        <fullName evidence="1">Uncharacterized protein</fullName>
    </submittedName>
</protein>
<evidence type="ECO:0000313" key="2">
    <source>
        <dbReference type="Proteomes" id="UP000652761"/>
    </source>
</evidence>
<reference evidence="1" key="1">
    <citation type="submission" date="2017-07" db="EMBL/GenBank/DDBJ databases">
        <title>Taro Niue Genome Assembly and Annotation.</title>
        <authorList>
            <person name="Atibalentja N."/>
            <person name="Keating K."/>
            <person name="Fields C.J."/>
        </authorList>
    </citation>
    <scope>NUCLEOTIDE SEQUENCE</scope>
    <source>
        <strain evidence="1">Niue_2</strain>
        <tissue evidence="1">Leaf</tissue>
    </source>
</reference>
<evidence type="ECO:0000313" key="1">
    <source>
        <dbReference type="EMBL" id="MQL88351.1"/>
    </source>
</evidence>
<sequence length="126" mass="14176">MSHRAAKPCRIHVSPSIRENFHSDPSIPGARNQRPLVIHSGGSSFLAFLHSSRHRLPRLHAAHSGKVTDEETPSTVAGRVRRGREDPHHHPCNLPAKKGFELPRLALHQTAAAFTIPIYTYYMLYF</sequence>
<dbReference type="EMBL" id="NMUH01001049">
    <property type="protein sequence ID" value="MQL88351.1"/>
    <property type="molecule type" value="Genomic_DNA"/>
</dbReference>
<keyword evidence="2" id="KW-1185">Reference proteome</keyword>
<name>A0A843UXK3_COLES</name>
<accession>A0A843UXK3</accession>
<dbReference type="AlphaFoldDB" id="A0A843UXK3"/>
<dbReference type="Proteomes" id="UP000652761">
    <property type="component" value="Unassembled WGS sequence"/>
</dbReference>
<gene>
    <name evidence="1" type="ORF">Taro_020908</name>
</gene>
<comment type="caution">
    <text evidence="1">The sequence shown here is derived from an EMBL/GenBank/DDBJ whole genome shotgun (WGS) entry which is preliminary data.</text>
</comment>
<proteinExistence type="predicted"/>